<dbReference type="PROSITE" id="PS00122">
    <property type="entry name" value="CARBOXYLESTERASE_B_1"/>
    <property type="match status" value="1"/>
</dbReference>
<dbReference type="InParanoid" id="A0A1Y2FY42"/>
<accession>A0A1Y2FY42</accession>
<evidence type="ECO:0000313" key="5">
    <source>
        <dbReference type="EMBL" id="ORY88106.1"/>
    </source>
</evidence>
<feature type="signal peptide" evidence="3">
    <location>
        <begin position="1"/>
        <end position="26"/>
    </location>
</feature>
<sequence>MLPFSLYSSWLCTLTLVSFLTTQVQGCAGLALQSTNHETVTTSRGYVTGYAGHDSRRFVVPYAKAPTGARRFQDPVAPSSFKSAFDASGLPPACPQPGLENISEDCLFLTVYTPAGVTRASKLPVLFWIHGGSFYTGSTTSYGLDGAELANAQNIVVVTVQYRLGLLGFMRNDALSLYGNYGLKDIIMALKYVKSDINSFGGDASRVTLVGQSSGAELIKTLLVTPSATSLFARAILQSAPLDFSDQTVTIGNRIGHLAASDLNCTKIACLRGASVDSLLDSQASIIAQGQQGGLAGLPAMGSFIRPVVDGKLVTRDFNTAVKKGETLEGSAKKLLFTTMKEEGALAISGLMPSALPSAAFDPIVEQFYGDRAASIINSDLYSPSLFSGNDSTRDAFVSLSTDYSWTCPNQQSAVNITRAHQKVFLGQFNLGISYYNRTNSFTADRATHQDDIYALFHPTSIGLTRAQRALVKEVQARWAGFVKTGSPNAVGYRTWWPVQSRSNLNVLLLGNGVRGNSAVTDQQRTAECAIGKGVYSSA</sequence>
<dbReference type="InterPro" id="IPR019826">
    <property type="entry name" value="Carboxylesterase_B_AS"/>
</dbReference>
<protein>
    <recommendedName>
        <fullName evidence="3">Carboxylic ester hydrolase</fullName>
        <ecNumber evidence="3">3.1.1.-</ecNumber>
    </recommendedName>
</protein>
<dbReference type="EMBL" id="MCGR01000012">
    <property type="protein sequence ID" value="ORY88106.1"/>
    <property type="molecule type" value="Genomic_DNA"/>
</dbReference>
<dbReference type="AlphaFoldDB" id="A0A1Y2FY42"/>
<keyword evidence="2 3" id="KW-0378">Hydrolase</keyword>
<evidence type="ECO:0000259" key="4">
    <source>
        <dbReference type="Pfam" id="PF00135"/>
    </source>
</evidence>
<comment type="caution">
    <text evidence="5">The sequence shown here is derived from an EMBL/GenBank/DDBJ whole genome shotgun (WGS) entry which is preliminary data.</text>
</comment>
<dbReference type="SUPFAM" id="SSF53474">
    <property type="entry name" value="alpha/beta-Hydrolases"/>
    <property type="match status" value="1"/>
</dbReference>
<dbReference type="Gene3D" id="3.40.50.1820">
    <property type="entry name" value="alpha/beta hydrolase"/>
    <property type="match status" value="1"/>
</dbReference>
<comment type="similarity">
    <text evidence="1 3">Belongs to the type-B carboxylesterase/lipase family.</text>
</comment>
<name>A0A1Y2FY42_9BASI</name>
<evidence type="ECO:0000256" key="1">
    <source>
        <dbReference type="ARBA" id="ARBA00005964"/>
    </source>
</evidence>
<dbReference type="Proteomes" id="UP000193467">
    <property type="component" value="Unassembled WGS sequence"/>
</dbReference>
<evidence type="ECO:0000256" key="3">
    <source>
        <dbReference type="RuleBase" id="RU361235"/>
    </source>
</evidence>
<dbReference type="OrthoDB" id="408631at2759"/>
<dbReference type="EC" id="3.1.1.-" evidence="3"/>
<dbReference type="InterPro" id="IPR002018">
    <property type="entry name" value="CarbesteraseB"/>
</dbReference>
<gene>
    <name evidence="5" type="ORF">BCR35DRAFT_330315</name>
</gene>
<keyword evidence="3" id="KW-0732">Signal</keyword>
<dbReference type="STRING" id="106004.A0A1Y2FY42"/>
<feature type="chain" id="PRO_5011827048" description="Carboxylic ester hydrolase" evidence="3">
    <location>
        <begin position="27"/>
        <end position="539"/>
    </location>
</feature>
<dbReference type="GO" id="GO:0016787">
    <property type="term" value="F:hydrolase activity"/>
    <property type="evidence" value="ECO:0007669"/>
    <property type="project" value="UniProtKB-KW"/>
</dbReference>
<dbReference type="InterPro" id="IPR029058">
    <property type="entry name" value="AB_hydrolase_fold"/>
</dbReference>
<keyword evidence="6" id="KW-1185">Reference proteome</keyword>
<organism evidence="5 6">
    <name type="scientific">Leucosporidium creatinivorum</name>
    <dbReference type="NCBI Taxonomy" id="106004"/>
    <lineage>
        <taxon>Eukaryota</taxon>
        <taxon>Fungi</taxon>
        <taxon>Dikarya</taxon>
        <taxon>Basidiomycota</taxon>
        <taxon>Pucciniomycotina</taxon>
        <taxon>Microbotryomycetes</taxon>
        <taxon>Leucosporidiales</taxon>
        <taxon>Leucosporidium</taxon>
    </lineage>
</organism>
<evidence type="ECO:0000313" key="6">
    <source>
        <dbReference type="Proteomes" id="UP000193467"/>
    </source>
</evidence>
<proteinExistence type="inferred from homology"/>
<reference evidence="5 6" key="1">
    <citation type="submission" date="2016-07" db="EMBL/GenBank/DDBJ databases">
        <title>Pervasive Adenine N6-methylation of Active Genes in Fungi.</title>
        <authorList>
            <consortium name="DOE Joint Genome Institute"/>
            <person name="Mondo S.J."/>
            <person name="Dannebaum R.O."/>
            <person name="Kuo R.C."/>
            <person name="Labutti K."/>
            <person name="Haridas S."/>
            <person name="Kuo A."/>
            <person name="Salamov A."/>
            <person name="Ahrendt S.R."/>
            <person name="Lipzen A."/>
            <person name="Sullivan W."/>
            <person name="Andreopoulos W.B."/>
            <person name="Clum A."/>
            <person name="Lindquist E."/>
            <person name="Daum C."/>
            <person name="Ramamoorthy G.K."/>
            <person name="Gryganskyi A."/>
            <person name="Culley D."/>
            <person name="Magnuson J.K."/>
            <person name="James T.Y."/>
            <person name="O'Malley M.A."/>
            <person name="Stajich J.E."/>
            <person name="Spatafora J.W."/>
            <person name="Visel A."/>
            <person name="Grigoriev I.V."/>
        </authorList>
    </citation>
    <scope>NUCLEOTIDE SEQUENCE [LARGE SCALE GENOMIC DNA]</scope>
    <source>
        <strain evidence="5 6">62-1032</strain>
    </source>
</reference>
<evidence type="ECO:0000256" key="2">
    <source>
        <dbReference type="ARBA" id="ARBA00022801"/>
    </source>
</evidence>
<dbReference type="Pfam" id="PF00135">
    <property type="entry name" value="COesterase"/>
    <property type="match status" value="1"/>
</dbReference>
<dbReference type="PANTHER" id="PTHR45570">
    <property type="entry name" value="CARBOXYLIC ESTER HYDROLASE"/>
    <property type="match status" value="1"/>
</dbReference>
<feature type="domain" description="Carboxylesterase type B" evidence="4">
    <location>
        <begin position="39"/>
        <end position="525"/>
    </location>
</feature>
<dbReference type="PANTHER" id="PTHR45570:SF1">
    <property type="entry name" value="CARBOXYLIC ESTER HYDROLASE"/>
    <property type="match status" value="1"/>
</dbReference>